<sequence length="58" mass="6761">MIDSDLHFELFLPTICPQKDEKIYNVVKGAALKVVILQGFHEEKKQLEIERHVPHTHP</sequence>
<comment type="caution">
    <text evidence="1">The sequence shown here is derived from an EMBL/GenBank/DDBJ whole genome shotgun (WGS) entry which is preliminary data.</text>
</comment>
<accession>A0ABQ0TXZ6</accession>
<evidence type="ECO:0008006" key="3">
    <source>
        <dbReference type="Google" id="ProtNLM"/>
    </source>
</evidence>
<proteinExistence type="predicted"/>
<dbReference type="RefSeq" id="WP_161807281.1">
    <property type="nucleotide sequence ID" value="NZ_BJON01000034.1"/>
</dbReference>
<dbReference type="EMBL" id="BJON01000034">
    <property type="protein sequence ID" value="GED72787.1"/>
    <property type="molecule type" value="Genomic_DNA"/>
</dbReference>
<reference evidence="1 2" key="1">
    <citation type="submission" date="2019-06" db="EMBL/GenBank/DDBJ databases">
        <title>Whole genome shotgun sequence of Brevibacillus reuszeri NBRC 15719.</title>
        <authorList>
            <person name="Hosoyama A."/>
            <person name="Uohara A."/>
            <person name="Ohji S."/>
            <person name="Ichikawa N."/>
        </authorList>
    </citation>
    <scope>NUCLEOTIDE SEQUENCE [LARGE SCALE GENOMIC DNA]</scope>
    <source>
        <strain evidence="1 2">NBRC 15719</strain>
    </source>
</reference>
<dbReference type="Proteomes" id="UP000319578">
    <property type="component" value="Unassembled WGS sequence"/>
</dbReference>
<keyword evidence="2" id="KW-1185">Reference proteome</keyword>
<name>A0ABQ0TXZ6_9BACL</name>
<gene>
    <name evidence="1" type="ORF">BRE01_64890</name>
</gene>
<evidence type="ECO:0000313" key="1">
    <source>
        <dbReference type="EMBL" id="GED72787.1"/>
    </source>
</evidence>
<protein>
    <recommendedName>
        <fullName evidence="3">Transposase</fullName>
    </recommendedName>
</protein>
<evidence type="ECO:0000313" key="2">
    <source>
        <dbReference type="Proteomes" id="UP000319578"/>
    </source>
</evidence>
<organism evidence="1 2">
    <name type="scientific">Brevibacillus reuszeri</name>
    <dbReference type="NCBI Taxonomy" id="54915"/>
    <lineage>
        <taxon>Bacteria</taxon>
        <taxon>Bacillati</taxon>
        <taxon>Bacillota</taxon>
        <taxon>Bacilli</taxon>
        <taxon>Bacillales</taxon>
        <taxon>Paenibacillaceae</taxon>
        <taxon>Brevibacillus</taxon>
    </lineage>
</organism>